<evidence type="ECO:0000256" key="3">
    <source>
        <dbReference type="ARBA" id="ARBA00022741"/>
    </source>
</evidence>
<dbReference type="PANTHER" id="PTHR42711">
    <property type="entry name" value="ABC TRANSPORTER ATP-BINDING PROTEIN"/>
    <property type="match status" value="1"/>
</dbReference>
<dbReference type="Gene3D" id="3.40.50.300">
    <property type="entry name" value="P-loop containing nucleotide triphosphate hydrolases"/>
    <property type="match status" value="1"/>
</dbReference>
<evidence type="ECO:0000313" key="7">
    <source>
        <dbReference type="EMBL" id="SER34527.1"/>
    </source>
</evidence>
<dbReference type="GO" id="GO:0005524">
    <property type="term" value="F:ATP binding"/>
    <property type="evidence" value="ECO:0007669"/>
    <property type="project" value="UniProtKB-KW"/>
</dbReference>
<dbReference type="InterPro" id="IPR003439">
    <property type="entry name" value="ABC_transporter-like_ATP-bd"/>
</dbReference>
<keyword evidence="3" id="KW-0547">Nucleotide-binding</keyword>
<dbReference type="PANTHER" id="PTHR42711:SF19">
    <property type="entry name" value="DOXORUBICIN RESISTANCE ATP-BINDING PROTEIN DRRA"/>
    <property type="match status" value="1"/>
</dbReference>
<keyword evidence="5" id="KW-0046">Antibiotic resistance</keyword>
<comment type="subcellular location">
    <subcellularLocation>
        <location evidence="1">Cell membrane</location>
        <topology evidence="1">Peripheral membrane protein</topology>
    </subcellularLocation>
</comment>
<dbReference type="SMART" id="SM00382">
    <property type="entry name" value="AAA"/>
    <property type="match status" value="1"/>
</dbReference>
<evidence type="ECO:0000259" key="6">
    <source>
        <dbReference type="PROSITE" id="PS50893"/>
    </source>
</evidence>
<dbReference type="GO" id="GO:0016887">
    <property type="term" value="F:ATP hydrolysis activity"/>
    <property type="evidence" value="ECO:0007669"/>
    <property type="project" value="InterPro"/>
</dbReference>
<dbReference type="InterPro" id="IPR003593">
    <property type="entry name" value="AAA+_ATPase"/>
</dbReference>
<dbReference type="CDD" id="cd03230">
    <property type="entry name" value="ABC_DR_subfamily_A"/>
    <property type="match status" value="1"/>
</dbReference>
<evidence type="ECO:0000313" key="8">
    <source>
        <dbReference type="Proteomes" id="UP000198504"/>
    </source>
</evidence>
<protein>
    <submittedName>
        <fullName evidence="7">ABC-2 type transport system ATP-binding protein</fullName>
    </submittedName>
</protein>
<dbReference type="Proteomes" id="UP000198504">
    <property type="component" value="Unassembled WGS sequence"/>
</dbReference>
<dbReference type="GO" id="GO:0005886">
    <property type="term" value="C:plasma membrane"/>
    <property type="evidence" value="ECO:0007669"/>
    <property type="project" value="UniProtKB-SubCell"/>
</dbReference>
<proteinExistence type="predicted"/>
<dbReference type="InterPro" id="IPR050763">
    <property type="entry name" value="ABC_transporter_ATP-binding"/>
</dbReference>
<name>A0A1H9NFG1_9ACTN</name>
<dbReference type="AlphaFoldDB" id="A0A1H9NFG1"/>
<dbReference type="SUPFAM" id="SSF52540">
    <property type="entry name" value="P-loop containing nucleoside triphosphate hydrolases"/>
    <property type="match status" value="1"/>
</dbReference>
<dbReference type="InterPro" id="IPR027417">
    <property type="entry name" value="P-loop_NTPase"/>
</dbReference>
<dbReference type="PROSITE" id="PS50893">
    <property type="entry name" value="ABC_TRANSPORTER_2"/>
    <property type="match status" value="1"/>
</dbReference>
<keyword evidence="4 7" id="KW-0067">ATP-binding</keyword>
<evidence type="ECO:0000256" key="1">
    <source>
        <dbReference type="ARBA" id="ARBA00004202"/>
    </source>
</evidence>
<sequence length="254" mass="26589">MPTAMRLTGLVKSFGVKRAVDGLDLQVPAGSLFGLVGPNGAGKTTTLSMATGLLRPDAGTAEVLGHDVWTDPAAAKATMGVLPDGVRLFDRLSGRELLSYVGRLRRVPPADIASRSGDLLEALGLAADADTLVADYSAGMTKKIGLACALVHAPRLLVLDEPFEAVDPVSGEGIRSILRRYTRDGGTVVLSSHVMELVESLCDQVAVVAQGRVLVSGPVDEVRAGSTLQQRFLELVGFRAGDEEGLAWLRSSSG</sequence>
<accession>A0A1H9NFG1</accession>
<dbReference type="STRING" id="1036181.SAMN05421756_11420"/>
<keyword evidence="8" id="KW-1185">Reference proteome</keyword>
<keyword evidence="2" id="KW-0813">Transport</keyword>
<dbReference type="Pfam" id="PF00005">
    <property type="entry name" value="ABC_tran"/>
    <property type="match status" value="1"/>
</dbReference>
<dbReference type="GO" id="GO:0046677">
    <property type="term" value="P:response to antibiotic"/>
    <property type="evidence" value="ECO:0007669"/>
    <property type="project" value="UniProtKB-KW"/>
</dbReference>
<organism evidence="7 8">
    <name type="scientific">Microlunatus flavus</name>
    <dbReference type="NCBI Taxonomy" id="1036181"/>
    <lineage>
        <taxon>Bacteria</taxon>
        <taxon>Bacillati</taxon>
        <taxon>Actinomycetota</taxon>
        <taxon>Actinomycetes</taxon>
        <taxon>Propionibacteriales</taxon>
        <taxon>Propionibacteriaceae</taxon>
        <taxon>Microlunatus</taxon>
    </lineage>
</organism>
<evidence type="ECO:0000256" key="5">
    <source>
        <dbReference type="ARBA" id="ARBA00023251"/>
    </source>
</evidence>
<reference evidence="8" key="1">
    <citation type="submission" date="2016-10" db="EMBL/GenBank/DDBJ databases">
        <authorList>
            <person name="Varghese N."/>
            <person name="Submissions S."/>
        </authorList>
    </citation>
    <scope>NUCLEOTIDE SEQUENCE [LARGE SCALE GENOMIC DNA]</scope>
    <source>
        <strain evidence="8">CGMCC 4.6856</strain>
    </source>
</reference>
<dbReference type="EMBL" id="FOFA01000014">
    <property type="protein sequence ID" value="SER34527.1"/>
    <property type="molecule type" value="Genomic_DNA"/>
</dbReference>
<evidence type="ECO:0000256" key="2">
    <source>
        <dbReference type="ARBA" id="ARBA00022448"/>
    </source>
</evidence>
<evidence type="ECO:0000256" key="4">
    <source>
        <dbReference type="ARBA" id="ARBA00022840"/>
    </source>
</evidence>
<gene>
    <name evidence="7" type="ORF">SAMN05421756_11420</name>
</gene>
<feature type="domain" description="ABC transporter" evidence="6">
    <location>
        <begin position="5"/>
        <end position="235"/>
    </location>
</feature>